<sequence>MPLFPCAPRGTNGDIYLYRRRGGADSLIPMKRIITLTMNPAIDVAYETDRVFHTRKMRTQQEHYDPGGGGINVARVIARLGGTARAYYLSGGATGCALDGLLDKHALVRFRIPIEGDTRISTSLHEKETGKEYRVVPRGPEVKAEEWQAALHHLDGPQADYLVASGSLPPGLPEDFYCRVCELGQRHGMRIVLDSSGDALRAAVRGGGLYLIKPSIGELRQLTGKALTEESEIAAAAREIVDSGKAEHVAVTMGHDGALLASRSGTWRLPAIPVEAKSAVGAGDSFLAAMVFALGCEQDPVEAFRLGIAAGTAAVLTPGTDLCQRADIERLLKLVPKPGDPQFM</sequence>
<evidence type="ECO:0000256" key="1">
    <source>
        <dbReference type="ARBA" id="ARBA00010688"/>
    </source>
</evidence>
<keyword evidence="3" id="KW-0547">Nucleotide-binding</keyword>
<comment type="caution">
    <text evidence="8">The sequence shown here is derived from an EMBL/GenBank/DDBJ whole genome shotgun (WGS) entry which is preliminary data.</text>
</comment>
<dbReference type="InterPro" id="IPR017583">
    <property type="entry name" value="Tagatose/fructose_Pkinase"/>
</dbReference>
<dbReference type="PROSITE" id="PS00583">
    <property type="entry name" value="PFKB_KINASES_1"/>
    <property type="match status" value="1"/>
</dbReference>
<dbReference type="Pfam" id="PF00294">
    <property type="entry name" value="PfkB"/>
    <property type="match status" value="1"/>
</dbReference>
<evidence type="ECO:0000256" key="3">
    <source>
        <dbReference type="ARBA" id="ARBA00022741"/>
    </source>
</evidence>
<dbReference type="PATRIC" id="fig|46429.4.peg.2779"/>
<dbReference type="FunFam" id="3.40.1190.20:FF:000001">
    <property type="entry name" value="Phosphofructokinase"/>
    <property type="match status" value="1"/>
</dbReference>
<accession>A0A081RCH3</accession>
<dbReference type="InterPro" id="IPR029056">
    <property type="entry name" value="Ribokinase-like"/>
</dbReference>
<evidence type="ECO:0000256" key="2">
    <source>
        <dbReference type="ARBA" id="ARBA00022679"/>
    </source>
</evidence>
<keyword evidence="5" id="KW-0067">ATP-binding</keyword>
<dbReference type="InterPro" id="IPR002173">
    <property type="entry name" value="Carboh/pur_kinase_PfkB_CS"/>
</dbReference>
<dbReference type="Gene3D" id="3.40.1190.20">
    <property type="match status" value="1"/>
</dbReference>
<dbReference type="GO" id="GO:0003872">
    <property type="term" value="F:6-phosphofructokinase activity"/>
    <property type="evidence" value="ECO:0007669"/>
    <property type="project" value="TreeGrafter"/>
</dbReference>
<evidence type="ECO:0000313" key="8">
    <source>
        <dbReference type="EMBL" id="KEQ52896.1"/>
    </source>
</evidence>
<evidence type="ECO:0000259" key="7">
    <source>
        <dbReference type="Pfam" id="PF00294"/>
    </source>
</evidence>
<dbReference type="PANTHER" id="PTHR46566:SF2">
    <property type="entry name" value="ATP-DEPENDENT 6-PHOSPHOFRUCTOKINASE ISOZYME 2"/>
    <property type="match status" value="1"/>
</dbReference>
<dbReference type="NCBIfam" id="TIGR03168">
    <property type="entry name" value="1-PFK"/>
    <property type="match status" value="1"/>
</dbReference>
<dbReference type="CDD" id="cd01164">
    <property type="entry name" value="FruK_PfkB_like"/>
    <property type="match status" value="1"/>
</dbReference>
<evidence type="ECO:0000256" key="6">
    <source>
        <dbReference type="PIRNR" id="PIRNR000535"/>
    </source>
</evidence>
<reference evidence="8 9" key="1">
    <citation type="submission" date="2014-02" db="EMBL/GenBank/DDBJ databases">
        <title>Whole genome sequence of Sphingobium chlorophenolicum NBRC 16172.</title>
        <authorList>
            <person name="Gan H.M."/>
            <person name="Gan H.Y."/>
            <person name="Chew T.H."/>
            <person name="Savka M.A."/>
        </authorList>
    </citation>
    <scope>NUCLEOTIDE SEQUENCE [LARGE SCALE GENOMIC DNA]</scope>
    <source>
        <strain evidence="8 9">NBRC 16172</strain>
    </source>
</reference>
<dbReference type="InterPro" id="IPR011611">
    <property type="entry name" value="PfkB_dom"/>
</dbReference>
<proteinExistence type="inferred from homology"/>
<dbReference type="Proteomes" id="UP000028411">
    <property type="component" value="Unassembled WGS sequence"/>
</dbReference>
<dbReference type="AlphaFoldDB" id="A0A081RCH3"/>
<dbReference type="GO" id="GO:0005829">
    <property type="term" value="C:cytosol"/>
    <property type="evidence" value="ECO:0007669"/>
    <property type="project" value="TreeGrafter"/>
</dbReference>
<dbReference type="GO" id="GO:0005524">
    <property type="term" value="F:ATP binding"/>
    <property type="evidence" value="ECO:0007669"/>
    <property type="project" value="UniProtKB-KW"/>
</dbReference>
<evidence type="ECO:0000313" key="9">
    <source>
        <dbReference type="Proteomes" id="UP000028411"/>
    </source>
</evidence>
<dbReference type="eggNOG" id="COG1105">
    <property type="taxonomic scope" value="Bacteria"/>
</dbReference>
<feature type="domain" description="Carbohydrate kinase PfkB" evidence="7">
    <location>
        <begin position="42"/>
        <end position="324"/>
    </location>
</feature>
<protein>
    <recommendedName>
        <fullName evidence="6">Phosphofructokinase</fullName>
    </recommendedName>
</protein>
<gene>
    <name evidence="8" type="ORF">BV95_02807</name>
</gene>
<dbReference type="SUPFAM" id="SSF53613">
    <property type="entry name" value="Ribokinase-like"/>
    <property type="match status" value="1"/>
</dbReference>
<comment type="similarity">
    <text evidence="1 6">Belongs to the carbohydrate kinase PfkB family.</text>
</comment>
<evidence type="ECO:0000256" key="5">
    <source>
        <dbReference type="ARBA" id="ARBA00022840"/>
    </source>
</evidence>
<dbReference type="PANTHER" id="PTHR46566">
    <property type="entry name" value="1-PHOSPHOFRUCTOKINASE-RELATED"/>
    <property type="match status" value="1"/>
</dbReference>
<keyword evidence="2 6" id="KW-0808">Transferase</keyword>
<name>A0A081RCH3_SPHCR</name>
<dbReference type="EMBL" id="JFHR01000032">
    <property type="protein sequence ID" value="KEQ52896.1"/>
    <property type="molecule type" value="Genomic_DNA"/>
</dbReference>
<keyword evidence="4 8" id="KW-0418">Kinase</keyword>
<evidence type="ECO:0000256" key="4">
    <source>
        <dbReference type="ARBA" id="ARBA00022777"/>
    </source>
</evidence>
<dbReference type="PIRSF" id="PIRSF000535">
    <property type="entry name" value="1PFK/6PFK/LacC"/>
    <property type="match status" value="1"/>
</dbReference>
<organism evidence="8 9">
    <name type="scientific">Sphingobium chlorophenolicum</name>
    <dbReference type="NCBI Taxonomy" id="46429"/>
    <lineage>
        <taxon>Bacteria</taxon>
        <taxon>Pseudomonadati</taxon>
        <taxon>Pseudomonadota</taxon>
        <taxon>Alphaproteobacteria</taxon>
        <taxon>Sphingomonadales</taxon>
        <taxon>Sphingomonadaceae</taxon>
        <taxon>Sphingobium</taxon>
    </lineage>
</organism>